<comment type="caution">
    <text evidence="2">The sequence shown here is derived from an EMBL/GenBank/DDBJ whole genome shotgun (WGS) entry which is preliminary data.</text>
</comment>
<protein>
    <submittedName>
        <fullName evidence="2">TIR domain-containing protein</fullName>
    </submittedName>
</protein>
<reference evidence="2 3" key="1">
    <citation type="submission" date="2024-11" db="EMBL/GenBank/DDBJ databases">
        <authorList>
            <person name="Heng Y.C."/>
            <person name="Lim A.C.H."/>
            <person name="Lee J.K.Y."/>
            <person name="Kittelmann S."/>
        </authorList>
    </citation>
    <scope>NUCLEOTIDE SEQUENCE [LARGE SCALE GENOMIC DNA]</scope>
    <source>
        <strain evidence="2 3">WILCCON 0202</strain>
    </source>
</reference>
<gene>
    <name evidence="2" type="ORF">ACJDUH_18565</name>
</gene>
<dbReference type="EMBL" id="JBJHZY010000006">
    <property type="protein sequence ID" value="MFL0270086.1"/>
    <property type="molecule type" value="Genomic_DNA"/>
</dbReference>
<dbReference type="InterPro" id="IPR035897">
    <property type="entry name" value="Toll_tir_struct_dom_sf"/>
</dbReference>
<keyword evidence="3" id="KW-1185">Reference proteome</keyword>
<evidence type="ECO:0000313" key="2">
    <source>
        <dbReference type="EMBL" id="MFL0270086.1"/>
    </source>
</evidence>
<dbReference type="Proteomes" id="UP001623661">
    <property type="component" value="Unassembled WGS sequence"/>
</dbReference>
<evidence type="ECO:0000313" key="3">
    <source>
        <dbReference type="Proteomes" id="UP001623661"/>
    </source>
</evidence>
<organism evidence="2 3">
    <name type="scientific">Candidatus Clostridium radicumherbarum</name>
    <dbReference type="NCBI Taxonomy" id="3381662"/>
    <lineage>
        <taxon>Bacteria</taxon>
        <taxon>Bacillati</taxon>
        <taxon>Bacillota</taxon>
        <taxon>Clostridia</taxon>
        <taxon>Eubacteriales</taxon>
        <taxon>Clostridiaceae</taxon>
        <taxon>Clostridium</taxon>
    </lineage>
</organism>
<dbReference type="Gene3D" id="3.40.50.10140">
    <property type="entry name" value="Toll/interleukin-1 receptor homology (TIR) domain"/>
    <property type="match status" value="1"/>
</dbReference>
<dbReference type="RefSeq" id="WP_406766718.1">
    <property type="nucleotide sequence ID" value="NZ_JBJHZY010000006.1"/>
</dbReference>
<sequence length="192" mass="22693">MFYNLLDLEKRAKSKSLTESASIYKFASIEKSINSTQSFDIFLSHSYLDAKYIEIIMEDLMDLGYSVYVDWVVDKQLNRKEVTKETAETLRQRMKQCRSLFYAITENYSNSKWMPWELGYFDALKQRVAILPVKNAPDTSEKYKGTEYLGLYHYVTLTRNKDGQEVVWVNKSEEVYISFDQWISGKEPYLRN</sequence>
<dbReference type="SUPFAM" id="SSF52200">
    <property type="entry name" value="Toll/Interleukin receptor TIR domain"/>
    <property type="match status" value="1"/>
</dbReference>
<evidence type="ECO:0000259" key="1">
    <source>
        <dbReference type="Pfam" id="PF13676"/>
    </source>
</evidence>
<accession>A0ABW8U0Z2</accession>
<dbReference type="InterPro" id="IPR000157">
    <property type="entry name" value="TIR_dom"/>
</dbReference>
<proteinExistence type="predicted"/>
<name>A0ABW8U0Z2_9CLOT</name>
<dbReference type="Pfam" id="PF13676">
    <property type="entry name" value="TIR_2"/>
    <property type="match status" value="1"/>
</dbReference>
<feature type="domain" description="TIR" evidence="1">
    <location>
        <begin position="41"/>
        <end position="160"/>
    </location>
</feature>